<name>A0A6L9SCP7_9ACTN</name>
<dbReference type="AlphaFoldDB" id="A0A6L9SCP7"/>
<dbReference type="PANTHER" id="PTHR24221:SF654">
    <property type="entry name" value="ATP-BINDING CASSETTE SUB-FAMILY B MEMBER 6"/>
    <property type="match status" value="1"/>
</dbReference>
<protein>
    <submittedName>
        <fullName evidence="14">ABC transporter ATP-binding protein</fullName>
    </submittedName>
</protein>
<dbReference type="FunFam" id="3.40.50.300:FF:000299">
    <property type="entry name" value="ABC transporter ATP-binding protein/permease"/>
    <property type="match status" value="1"/>
</dbReference>
<evidence type="ECO:0000313" key="14">
    <source>
        <dbReference type="EMBL" id="NEE03155.1"/>
    </source>
</evidence>
<feature type="transmembrane region" description="Helical" evidence="11">
    <location>
        <begin position="206"/>
        <end position="225"/>
    </location>
</feature>
<dbReference type="InterPro" id="IPR027417">
    <property type="entry name" value="P-loop_NTPase"/>
</dbReference>
<dbReference type="PROSITE" id="PS50929">
    <property type="entry name" value="ABC_TM1F"/>
    <property type="match status" value="1"/>
</dbReference>
<evidence type="ECO:0000256" key="4">
    <source>
        <dbReference type="ARBA" id="ARBA00022692"/>
    </source>
</evidence>
<evidence type="ECO:0000256" key="6">
    <source>
        <dbReference type="ARBA" id="ARBA00022840"/>
    </source>
</evidence>
<evidence type="ECO:0000256" key="5">
    <source>
        <dbReference type="ARBA" id="ARBA00022741"/>
    </source>
</evidence>
<feature type="domain" description="ABC transmembrane type-1" evidence="13">
    <location>
        <begin position="64"/>
        <end position="350"/>
    </location>
</feature>
<dbReference type="EMBL" id="JAAGOA010000019">
    <property type="protein sequence ID" value="NEE03155.1"/>
    <property type="molecule type" value="Genomic_DNA"/>
</dbReference>
<feature type="region of interest" description="Disordered" evidence="10">
    <location>
        <begin position="651"/>
        <end position="687"/>
    </location>
</feature>
<comment type="subcellular location">
    <subcellularLocation>
        <location evidence="1">Cell membrane</location>
        <topology evidence="1">Multi-pass membrane protein</topology>
    </subcellularLocation>
</comment>
<dbReference type="PROSITE" id="PS00211">
    <property type="entry name" value="ABC_TRANSPORTER_1"/>
    <property type="match status" value="1"/>
</dbReference>
<dbReference type="Gene3D" id="1.20.1560.10">
    <property type="entry name" value="ABC transporter type 1, transmembrane domain"/>
    <property type="match status" value="1"/>
</dbReference>
<evidence type="ECO:0000256" key="3">
    <source>
        <dbReference type="ARBA" id="ARBA00022475"/>
    </source>
</evidence>
<keyword evidence="3" id="KW-1003">Cell membrane</keyword>
<proteinExistence type="inferred from homology"/>
<evidence type="ECO:0000259" key="12">
    <source>
        <dbReference type="PROSITE" id="PS50893"/>
    </source>
</evidence>
<dbReference type="Proteomes" id="UP000475214">
    <property type="component" value="Unassembled WGS sequence"/>
</dbReference>
<sequence>MGRHDRTRHSRAYTHGCGGRVRGAEDDRRQWSVVDRRPERRATLGEGLRVLGKAIRGEPVILGIAIAGSALYGLMTVLAAEVIGRVTDEAIVPAFRAGETTAGTMWVAALAIVGTAVFKAAGIVIRRFFAGLGQYRLNATYRRRVTRQYMRLPLSWHHRHPAGNLLSNANADVESMFWPIAPLPFALGVIVMLFFALGSMFLVDPWLALVGVMVFPAILVINFVYQRRLSPLATRAQALRADLSGVAHESFEGAALVKAMGREADETERFRRVAYHLRDANTGVGRIRGAFDPVLEALPNAGILIVLLIGSTRIANGSLEPGELVQVAYLFTITAFPIRAIGFVLGELPRAVVGWRRVSAVLEATGELPHGDRPLPATGDAARLGVHGVSFTYESDSAVAADASDRAVGGSVHGLRSEIVPPDRPVTSGAAVLDQLDLEIEPGRTVAVVGQTGAGKSTLASLLIRLMDPVSGEIRLDGSDLRQLRRGEVAESAALVFQQPFIFEDSIRENVTLGRDVPDDDVWAALELAQGDDFVRDNPEGLDAPVGERGSMLSGGQRQRLALARALVRRPRLLVLDDATSAVDPEVERRILAGLRDAALPSTVVVVAYRRATITLADEVLYLEDGRISARGDHDELMRTSPGYRQLITAYERDAQERAGAGADGAGDDPGGRRGRAQDADTESGGS</sequence>
<dbReference type="InterPro" id="IPR017871">
    <property type="entry name" value="ABC_transporter-like_CS"/>
</dbReference>
<feature type="compositionally biased region" description="Basic and acidic residues" evidence="10">
    <location>
        <begin position="670"/>
        <end position="679"/>
    </location>
</feature>
<dbReference type="Pfam" id="PF00664">
    <property type="entry name" value="ABC_membrane"/>
    <property type="match status" value="1"/>
</dbReference>
<dbReference type="SMART" id="SM00382">
    <property type="entry name" value="AAA"/>
    <property type="match status" value="1"/>
</dbReference>
<dbReference type="InterPro" id="IPR003439">
    <property type="entry name" value="ABC_transporter-like_ATP-bd"/>
</dbReference>
<dbReference type="PROSITE" id="PS50893">
    <property type="entry name" value="ABC_TRANSPORTER_2"/>
    <property type="match status" value="1"/>
</dbReference>
<dbReference type="InterPro" id="IPR039421">
    <property type="entry name" value="Type_1_exporter"/>
</dbReference>
<evidence type="ECO:0000313" key="15">
    <source>
        <dbReference type="Proteomes" id="UP000475214"/>
    </source>
</evidence>
<evidence type="ECO:0000256" key="9">
    <source>
        <dbReference type="ARBA" id="ARBA00061644"/>
    </source>
</evidence>
<feature type="transmembrane region" description="Helical" evidence="11">
    <location>
        <begin position="176"/>
        <end position="200"/>
    </location>
</feature>
<comment type="caution">
    <text evidence="14">The sequence shown here is derived from an EMBL/GenBank/DDBJ whole genome shotgun (WGS) entry which is preliminary data.</text>
</comment>
<evidence type="ECO:0000256" key="1">
    <source>
        <dbReference type="ARBA" id="ARBA00004651"/>
    </source>
</evidence>
<organism evidence="14 15">
    <name type="scientific">Phytoactinopolyspora halotolerans</name>
    <dbReference type="NCBI Taxonomy" id="1981512"/>
    <lineage>
        <taxon>Bacteria</taxon>
        <taxon>Bacillati</taxon>
        <taxon>Actinomycetota</taxon>
        <taxon>Actinomycetes</taxon>
        <taxon>Jiangellales</taxon>
        <taxon>Jiangellaceae</taxon>
        <taxon>Phytoactinopolyspora</taxon>
    </lineage>
</organism>
<keyword evidence="2" id="KW-0813">Transport</keyword>
<dbReference type="RefSeq" id="WP_163742519.1">
    <property type="nucleotide sequence ID" value="NZ_JAAGOA010000019.1"/>
</dbReference>
<evidence type="ECO:0000256" key="8">
    <source>
        <dbReference type="ARBA" id="ARBA00023136"/>
    </source>
</evidence>
<keyword evidence="5" id="KW-0547">Nucleotide-binding</keyword>
<dbReference type="GO" id="GO:0034040">
    <property type="term" value="F:ATPase-coupled lipid transmembrane transporter activity"/>
    <property type="evidence" value="ECO:0007669"/>
    <property type="project" value="TreeGrafter"/>
</dbReference>
<dbReference type="InterPro" id="IPR003593">
    <property type="entry name" value="AAA+_ATPase"/>
</dbReference>
<dbReference type="PANTHER" id="PTHR24221">
    <property type="entry name" value="ATP-BINDING CASSETTE SUB-FAMILY B"/>
    <property type="match status" value="1"/>
</dbReference>
<keyword evidence="6 14" id="KW-0067">ATP-binding</keyword>
<dbReference type="InterPro" id="IPR036640">
    <property type="entry name" value="ABC1_TM_sf"/>
</dbReference>
<keyword evidence="4 11" id="KW-0812">Transmembrane</keyword>
<feature type="transmembrane region" description="Helical" evidence="11">
    <location>
        <begin position="60"/>
        <end position="83"/>
    </location>
</feature>
<dbReference type="GO" id="GO:0016887">
    <property type="term" value="F:ATP hydrolysis activity"/>
    <property type="evidence" value="ECO:0007669"/>
    <property type="project" value="InterPro"/>
</dbReference>
<keyword evidence="8 11" id="KW-0472">Membrane</keyword>
<evidence type="ECO:0000259" key="13">
    <source>
        <dbReference type="PROSITE" id="PS50929"/>
    </source>
</evidence>
<comment type="similarity">
    <text evidence="9">Belongs to the ABC transporter superfamily. Lipid exporter (TC 3.A.1.106) family.</text>
</comment>
<keyword evidence="7 11" id="KW-1133">Transmembrane helix</keyword>
<reference evidence="14 15" key="1">
    <citation type="submission" date="2020-02" db="EMBL/GenBank/DDBJ databases">
        <authorList>
            <person name="Li X.-J."/>
            <person name="Han X.-M."/>
        </authorList>
    </citation>
    <scope>NUCLEOTIDE SEQUENCE [LARGE SCALE GENOMIC DNA]</scope>
    <source>
        <strain evidence="14 15">CCTCC AB 2017055</strain>
    </source>
</reference>
<evidence type="ECO:0000256" key="11">
    <source>
        <dbReference type="SAM" id="Phobius"/>
    </source>
</evidence>
<feature type="transmembrane region" description="Helical" evidence="11">
    <location>
        <begin position="297"/>
        <end position="315"/>
    </location>
</feature>
<feature type="transmembrane region" description="Helical" evidence="11">
    <location>
        <begin position="327"/>
        <end position="348"/>
    </location>
</feature>
<accession>A0A6L9SCP7</accession>
<evidence type="ECO:0000256" key="2">
    <source>
        <dbReference type="ARBA" id="ARBA00022448"/>
    </source>
</evidence>
<dbReference type="SUPFAM" id="SSF52540">
    <property type="entry name" value="P-loop containing nucleoside triphosphate hydrolases"/>
    <property type="match status" value="1"/>
</dbReference>
<dbReference type="Pfam" id="PF00005">
    <property type="entry name" value="ABC_tran"/>
    <property type="match status" value="1"/>
</dbReference>
<evidence type="ECO:0000256" key="7">
    <source>
        <dbReference type="ARBA" id="ARBA00022989"/>
    </source>
</evidence>
<feature type="transmembrane region" description="Helical" evidence="11">
    <location>
        <begin position="103"/>
        <end position="125"/>
    </location>
</feature>
<dbReference type="SUPFAM" id="SSF90123">
    <property type="entry name" value="ABC transporter transmembrane region"/>
    <property type="match status" value="1"/>
</dbReference>
<dbReference type="InterPro" id="IPR011527">
    <property type="entry name" value="ABC1_TM_dom"/>
</dbReference>
<keyword evidence="15" id="KW-1185">Reference proteome</keyword>
<evidence type="ECO:0000256" key="10">
    <source>
        <dbReference type="SAM" id="MobiDB-lite"/>
    </source>
</evidence>
<feature type="domain" description="ABC transporter" evidence="12">
    <location>
        <begin position="415"/>
        <end position="650"/>
    </location>
</feature>
<dbReference type="Gene3D" id="3.40.50.300">
    <property type="entry name" value="P-loop containing nucleotide triphosphate hydrolases"/>
    <property type="match status" value="1"/>
</dbReference>
<dbReference type="GO" id="GO:0005886">
    <property type="term" value="C:plasma membrane"/>
    <property type="evidence" value="ECO:0007669"/>
    <property type="project" value="UniProtKB-SubCell"/>
</dbReference>
<gene>
    <name evidence="14" type="ORF">G1H10_23600</name>
</gene>
<dbReference type="GO" id="GO:0005524">
    <property type="term" value="F:ATP binding"/>
    <property type="evidence" value="ECO:0007669"/>
    <property type="project" value="UniProtKB-KW"/>
</dbReference>
<dbReference type="GO" id="GO:0140359">
    <property type="term" value="F:ABC-type transporter activity"/>
    <property type="evidence" value="ECO:0007669"/>
    <property type="project" value="InterPro"/>
</dbReference>